<evidence type="ECO:0000313" key="5">
    <source>
        <dbReference type="Proteomes" id="UP000694395"/>
    </source>
</evidence>
<dbReference type="Gene3D" id="2.40.70.10">
    <property type="entry name" value="Acid Proteases"/>
    <property type="match status" value="1"/>
</dbReference>
<feature type="domain" description="CCHC-type" evidence="3">
    <location>
        <begin position="269"/>
        <end position="282"/>
    </location>
</feature>
<dbReference type="PANTHER" id="PTHR15503">
    <property type="entry name" value="LDOC1 RELATED"/>
    <property type="match status" value="1"/>
</dbReference>
<evidence type="ECO:0000256" key="1">
    <source>
        <dbReference type="PROSITE-ProRule" id="PRU00047"/>
    </source>
</evidence>
<dbReference type="InterPro" id="IPR021109">
    <property type="entry name" value="Peptidase_aspartic_dom_sf"/>
</dbReference>
<keyword evidence="1" id="KW-0479">Metal-binding</keyword>
<feature type="compositionally biased region" description="Polar residues" evidence="2">
    <location>
        <begin position="297"/>
        <end position="306"/>
    </location>
</feature>
<reference evidence="4" key="2">
    <citation type="submission" date="2025-08" db="UniProtKB">
        <authorList>
            <consortium name="Ensembl"/>
        </authorList>
    </citation>
    <scope>IDENTIFICATION</scope>
</reference>
<evidence type="ECO:0000256" key="2">
    <source>
        <dbReference type="SAM" id="MobiDB-lite"/>
    </source>
</evidence>
<dbReference type="PROSITE" id="PS50158">
    <property type="entry name" value="ZF_CCHC"/>
    <property type="match status" value="1"/>
</dbReference>
<protein>
    <recommendedName>
        <fullName evidence="3">CCHC-type domain-containing protein</fullName>
    </recommendedName>
</protein>
<dbReference type="AlphaFoldDB" id="A0A8C7W830"/>
<accession>A0A8C7W830</accession>
<dbReference type="Pfam" id="PF03732">
    <property type="entry name" value="Retrotrans_gag"/>
    <property type="match status" value="1"/>
</dbReference>
<feature type="region of interest" description="Disordered" evidence="2">
    <location>
        <begin position="45"/>
        <end position="66"/>
    </location>
</feature>
<sequence>MESAGATANPLPSMEERVLHHTTVLHRIGTAMDQVMERMDRWERSGLLSPPSAPPPQDSPSPDSSTLRLTLPRVYDGAAAGCQGFLLQLELYLATVRPTPSGAERVSVLISCLTGRALEWANAVWNGPDSAKEHYPEFSRRFRAVFDHPPDGRAAGERLFHLRQEKRSAQDYALEFRTLAAGSGWNDRALIDHYRCSLREDVRRELACRDTSLSLDELIDMSIRLDNLLAARGRSERVLCVPPPSTVTPVPMELGGTVPRGTGGGGSLCTSCGRRGHTADRCWGGPSGSRDGRRNISRSPQVSQHQTHPEPPVGHMFVLIFFLKFFPSSQHRALVDSGAAGNFMDRGLATKLGVPLVPIDSPFPVHSLDSRPLGSGVVRETTVPLDMVTQGNHRERISLYIIDAPAFPVVLGIPWLARHNPKISWRQGVLQGWSEECSGRCLGVSIGATSVESPDQGPTVCIPPEYADLAIAFSKKKATKLPPH</sequence>
<dbReference type="Proteomes" id="UP000694395">
    <property type="component" value="Chromosome 26"/>
</dbReference>
<dbReference type="GO" id="GO:0008270">
    <property type="term" value="F:zinc ion binding"/>
    <property type="evidence" value="ECO:0007669"/>
    <property type="project" value="UniProtKB-KW"/>
</dbReference>
<evidence type="ECO:0000259" key="3">
    <source>
        <dbReference type="PROSITE" id="PS50158"/>
    </source>
</evidence>
<proteinExistence type="predicted"/>
<reference evidence="4" key="3">
    <citation type="submission" date="2025-09" db="UniProtKB">
        <authorList>
            <consortium name="Ensembl"/>
        </authorList>
    </citation>
    <scope>IDENTIFICATION</scope>
</reference>
<dbReference type="PANTHER" id="PTHR15503:SF22">
    <property type="entry name" value="TRANSPOSON TY3-I GAG POLYPROTEIN"/>
    <property type="match status" value="1"/>
</dbReference>
<keyword evidence="1" id="KW-0862">Zinc</keyword>
<dbReference type="InterPro" id="IPR005162">
    <property type="entry name" value="Retrotrans_gag_dom"/>
</dbReference>
<dbReference type="GeneTree" id="ENSGT00950000183173"/>
<name>A0A8C7W830_ONCMY</name>
<reference evidence="4" key="1">
    <citation type="submission" date="2020-07" db="EMBL/GenBank/DDBJ databases">
        <title>A long reads based de novo assembly of the rainbow trout Arlee double haploid line genome.</title>
        <authorList>
            <person name="Gao G."/>
            <person name="Palti Y."/>
        </authorList>
    </citation>
    <scope>NUCLEOTIDE SEQUENCE [LARGE SCALE GENOMIC DNA]</scope>
</reference>
<dbReference type="CDD" id="cd00303">
    <property type="entry name" value="retropepsin_like"/>
    <property type="match status" value="1"/>
</dbReference>
<dbReference type="GO" id="GO:0003676">
    <property type="term" value="F:nucleic acid binding"/>
    <property type="evidence" value="ECO:0007669"/>
    <property type="project" value="InterPro"/>
</dbReference>
<feature type="region of interest" description="Disordered" evidence="2">
    <location>
        <begin position="280"/>
        <end position="310"/>
    </location>
</feature>
<dbReference type="Ensembl" id="ENSOMYT00000088134.2">
    <property type="protein sequence ID" value="ENSOMYP00000080877.2"/>
    <property type="gene ID" value="ENSOMYG00000037444.2"/>
</dbReference>
<organism evidence="4 5">
    <name type="scientific">Oncorhynchus mykiss</name>
    <name type="common">Rainbow trout</name>
    <name type="synonym">Salmo gairdneri</name>
    <dbReference type="NCBI Taxonomy" id="8022"/>
    <lineage>
        <taxon>Eukaryota</taxon>
        <taxon>Metazoa</taxon>
        <taxon>Chordata</taxon>
        <taxon>Craniata</taxon>
        <taxon>Vertebrata</taxon>
        <taxon>Euteleostomi</taxon>
        <taxon>Actinopterygii</taxon>
        <taxon>Neopterygii</taxon>
        <taxon>Teleostei</taxon>
        <taxon>Protacanthopterygii</taxon>
        <taxon>Salmoniformes</taxon>
        <taxon>Salmonidae</taxon>
        <taxon>Salmoninae</taxon>
        <taxon>Oncorhynchus</taxon>
    </lineage>
</organism>
<dbReference type="InterPro" id="IPR001878">
    <property type="entry name" value="Znf_CCHC"/>
</dbReference>
<keyword evidence="1" id="KW-0863">Zinc-finger</keyword>
<dbReference type="InterPro" id="IPR032567">
    <property type="entry name" value="RTL1-rel"/>
</dbReference>
<keyword evidence="5" id="KW-1185">Reference proteome</keyword>
<evidence type="ECO:0000313" key="4">
    <source>
        <dbReference type="Ensembl" id="ENSOMYP00000080877.2"/>
    </source>
</evidence>